<evidence type="ECO:0000259" key="1">
    <source>
        <dbReference type="Pfam" id="PF26418"/>
    </source>
</evidence>
<dbReference type="Pfam" id="PF26418">
    <property type="entry name" value="DUF8113"/>
    <property type="match status" value="1"/>
</dbReference>
<protein>
    <recommendedName>
        <fullName evidence="1">DUF8113 domain-containing protein</fullName>
    </recommendedName>
</protein>
<dbReference type="RefSeq" id="WP_247993529.1">
    <property type="nucleotide sequence ID" value="NZ_CP096019.1"/>
</dbReference>
<gene>
    <name evidence="2" type="ORF">MW046_00025</name>
</gene>
<dbReference type="InterPro" id="IPR058426">
    <property type="entry name" value="DUF8113"/>
</dbReference>
<accession>A0A8U0A352</accession>
<feature type="domain" description="DUF8113" evidence="1">
    <location>
        <begin position="3"/>
        <end position="86"/>
    </location>
</feature>
<proteinExistence type="predicted"/>
<sequence>MSHEYERAKQRAIEILENGDHDSLFVCTSSQDGKNRDVEVVTGVDSDRITTSTGYVRLEQICMHLAYLSNESNVDPSVIPSKIVTIMRNREIGVEVLEE</sequence>
<evidence type="ECO:0000313" key="2">
    <source>
        <dbReference type="EMBL" id="UPM42858.1"/>
    </source>
</evidence>
<organism evidence="2 3">
    <name type="scientific">Halocatena salina</name>
    <dbReference type="NCBI Taxonomy" id="2934340"/>
    <lineage>
        <taxon>Archaea</taxon>
        <taxon>Methanobacteriati</taxon>
        <taxon>Methanobacteriota</taxon>
        <taxon>Stenosarchaea group</taxon>
        <taxon>Halobacteria</taxon>
        <taxon>Halobacteriales</taxon>
        <taxon>Natronomonadaceae</taxon>
        <taxon>Halocatena</taxon>
    </lineage>
</organism>
<dbReference type="Proteomes" id="UP000831768">
    <property type="component" value="Chromosome"/>
</dbReference>
<keyword evidence="3" id="KW-1185">Reference proteome</keyword>
<dbReference type="AlphaFoldDB" id="A0A8U0A352"/>
<name>A0A8U0A352_9EURY</name>
<dbReference type="EMBL" id="CP096019">
    <property type="protein sequence ID" value="UPM42858.1"/>
    <property type="molecule type" value="Genomic_DNA"/>
</dbReference>
<reference evidence="2" key="1">
    <citation type="submission" date="2022-04" db="EMBL/GenBank/DDBJ databases">
        <title>Halocatena sp. nov., isolated from a salt lake.</title>
        <authorList>
            <person name="Cui H.-L."/>
        </authorList>
    </citation>
    <scope>NUCLEOTIDE SEQUENCE</scope>
    <source>
        <strain evidence="2">AD-1</strain>
    </source>
</reference>
<dbReference type="GeneID" id="71926386"/>
<dbReference type="KEGG" id="haad:MW046_00025"/>
<evidence type="ECO:0000313" key="3">
    <source>
        <dbReference type="Proteomes" id="UP000831768"/>
    </source>
</evidence>